<dbReference type="GeneID" id="94022390"/>
<dbReference type="AlphaFoldDB" id="A0A1H3BRI4"/>
<reference evidence="4" key="1">
    <citation type="submission" date="2016-10" db="EMBL/GenBank/DDBJ databases">
        <authorList>
            <person name="Varghese N."/>
            <person name="Submissions S."/>
        </authorList>
    </citation>
    <scope>NUCLEOTIDE SEQUENCE [LARGE SCALE GENOMIC DNA]</scope>
    <source>
        <strain evidence="4">DSM 10014</strain>
    </source>
</reference>
<evidence type="ECO:0000313" key="4">
    <source>
        <dbReference type="Proteomes" id="UP000183076"/>
    </source>
</evidence>
<name>A0A1H3BRI4_9RHOB</name>
<evidence type="ECO:0000313" key="3">
    <source>
        <dbReference type="EMBL" id="SDX44338.1"/>
    </source>
</evidence>
<evidence type="ECO:0000256" key="1">
    <source>
        <dbReference type="SAM" id="SignalP"/>
    </source>
</evidence>
<dbReference type="Gene3D" id="1.25.40.10">
    <property type="entry name" value="Tetratricopeptide repeat domain"/>
    <property type="match status" value="1"/>
</dbReference>
<feature type="domain" description="Surface lipoprotein assembly modifier C-terminal" evidence="2">
    <location>
        <begin position="139"/>
        <end position="424"/>
    </location>
</feature>
<feature type="signal peptide" evidence="1">
    <location>
        <begin position="1"/>
        <end position="19"/>
    </location>
</feature>
<keyword evidence="1" id="KW-0732">Signal</keyword>
<dbReference type="STRING" id="60137.SAMN04488041_10746"/>
<dbReference type="RefSeq" id="WP_244269003.1">
    <property type="nucleotide sequence ID" value="NZ_CP160850.1"/>
</dbReference>
<dbReference type="Proteomes" id="UP000183076">
    <property type="component" value="Unassembled WGS sequence"/>
</dbReference>
<dbReference type="EMBL" id="FNNB01000007">
    <property type="protein sequence ID" value="SDX44338.1"/>
    <property type="molecule type" value="Genomic_DNA"/>
</dbReference>
<accession>A0A1H3BRI4</accession>
<sequence>MRRILYNLFLILLASPLAAFSLDDAEQSILKGKAAEVIPLLEGYSPKTETETLRRMWILGVAYNRSGKSHQAVAPLARLVILRPDDPTFRLELANALVKSDQIERARYHLELAKGAGLSPSVQAKVQAELDRLAKPKKWQGYFRFAIVPESNAARRTSAETVNLSGFVLRLDPNSRAQSATAFEIGTGVATVPRLTDALRARFALDLDARLFDGRAPDEVTLRTSASLLHFANEGRLVSAEIYGSQRWIDDAAYAHTYGLGLSYTRNLGTRARATAVLQRERITYDGSGVGVNRTAGAAQFAYAASSQLVFRVGLRAESRTSSYSPVAGHAAGVTIGGDYSFAGGLRVGLDLSFDRNEFDGVHPIFGVARVDKKLSVMLNLSNQNWSYKGFTQVLRLGFEEQRSTISINRFRNATASIGLTRSF</sequence>
<dbReference type="Pfam" id="PF04575">
    <property type="entry name" value="SlipAM"/>
    <property type="match status" value="1"/>
</dbReference>
<gene>
    <name evidence="3" type="ORF">SAMN04488041_10746</name>
</gene>
<organism evidence="3 4">
    <name type="scientific">Sulfitobacter pontiacus</name>
    <dbReference type="NCBI Taxonomy" id="60137"/>
    <lineage>
        <taxon>Bacteria</taxon>
        <taxon>Pseudomonadati</taxon>
        <taxon>Pseudomonadota</taxon>
        <taxon>Alphaproteobacteria</taxon>
        <taxon>Rhodobacterales</taxon>
        <taxon>Roseobacteraceae</taxon>
        <taxon>Sulfitobacter</taxon>
    </lineage>
</organism>
<dbReference type="InterPro" id="IPR007655">
    <property type="entry name" value="Slam_C"/>
</dbReference>
<feature type="chain" id="PRO_5010179694" description="Surface lipoprotein assembly modifier C-terminal domain-containing protein" evidence="1">
    <location>
        <begin position="20"/>
        <end position="424"/>
    </location>
</feature>
<dbReference type="InterPro" id="IPR011990">
    <property type="entry name" value="TPR-like_helical_dom_sf"/>
</dbReference>
<protein>
    <recommendedName>
        <fullName evidence="2">Surface lipoprotein assembly modifier C-terminal domain-containing protein</fullName>
    </recommendedName>
</protein>
<proteinExistence type="predicted"/>
<dbReference type="SUPFAM" id="SSF48452">
    <property type="entry name" value="TPR-like"/>
    <property type="match status" value="1"/>
</dbReference>
<evidence type="ECO:0000259" key="2">
    <source>
        <dbReference type="Pfam" id="PF04575"/>
    </source>
</evidence>